<organism evidence="1 2">
    <name type="scientific">Bacillus licheniformis</name>
    <dbReference type="NCBI Taxonomy" id="1402"/>
    <lineage>
        <taxon>Bacteria</taxon>
        <taxon>Bacillati</taxon>
        <taxon>Bacillota</taxon>
        <taxon>Bacilli</taxon>
        <taxon>Bacillales</taxon>
        <taxon>Bacillaceae</taxon>
        <taxon>Bacillus</taxon>
    </lineage>
</organism>
<name>A0A8B5YIX1_BACLI</name>
<protein>
    <submittedName>
        <fullName evidence="1">Uncharacterized protein</fullName>
    </submittedName>
</protein>
<gene>
    <name evidence="1" type="ORF">CHCC16736_1852</name>
</gene>
<evidence type="ECO:0000313" key="1">
    <source>
        <dbReference type="EMBL" id="TWL34072.1"/>
    </source>
</evidence>
<dbReference type="AlphaFoldDB" id="A0A8B5YIX1"/>
<dbReference type="Proteomes" id="UP000435910">
    <property type="component" value="Unassembled WGS sequence"/>
</dbReference>
<sequence>MCKGEPDLFRYANEVSSKAFLLCFKKGWYHGHDSSLSL</sequence>
<proteinExistence type="predicted"/>
<reference evidence="1 2" key="1">
    <citation type="submission" date="2019-06" db="EMBL/GenBank/DDBJ databases">
        <title>Genome sequence analysis of &gt;100 Bacillus licheniformis strains suggests intrinsic resistance to this species.</title>
        <authorList>
            <person name="Wels M."/>
            <person name="Siezen R.J."/>
            <person name="Johansen E."/>
            <person name="Stuer-Lauridsen B."/>
            <person name="Bjerre K."/>
            <person name="Nielsen B.K.K."/>
        </authorList>
    </citation>
    <scope>NUCLEOTIDE SEQUENCE [LARGE SCALE GENOMIC DNA]</scope>
    <source>
        <strain evidence="1 2">BAC-16736</strain>
    </source>
</reference>
<dbReference type="EMBL" id="NILC01000001">
    <property type="protein sequence ID" value="TWL34072.1"/>
    <property type="molecule type" value="Genomic_DNA"/>
</dbReference>
<comment type="caution">
    <text evidence="1">The sequence shown here is derived from an EMBL/GenBank/DDBJ whole genome shotgun (WGS) entry which is preliminary data.</text>
</comment>
<accession>A0A8B5YIX1</accession>
<evidence type="ECO:0000313" key="2">
    <source>
        <dbReference type="Proteomes" id="UP000435910"/>
    </source>
</evidence>